<feature type="region of interest" description="Disordered" evidence="1">
    <location>
        <begin position="135"/>
        <end position="185"/>
    </location>
</feature>
<dbReference type="EMBL" id="ACJM01000002">
    <property type="protein sequence ID" value="EEG78621.1"/>
    <property type="molecule type" value="Genomic_DNA"/>
</dbReference>
<dbReference type="Proteomes" id="UP000006443">
    <property type="component" value="Unassembled WGS sequence"/>
</dbReference>
<comment type="caution">
    <text evidence="4">The sequence shown here is derived from an EMBL/GenBank/DDBJ whole genome shotgun (WGS) entry which is preliminary data.</text>
</comment>
<dbReference type="eggNOG" id="ENOG5033CFB">
    <property type="taxonomic scope" value="Bacteria"/>
</dbReference>
<feature type="chain" id="PRO_5038782560" description="DUF5667 domain-containing protein" evidence="2">
    <location>
        <begin position="23"/>
        <end position="339"/>
    </location>
</feature>
<proteinExistence type="predicted"/>
<dbReference type="STRING" id="555088.DealDRAFT_0551"/>
<feature type="region of interest" description="Disordered" evidence="1">
    <location>
        <begin position="211"/>
        <end position="339"/>
    </location>
</feature>
<evidence type="ECO:0000259" key="3">
    <source>
        <dbReference type="Pfam" id="PF18915"/>
    </source>
</evidence>
<keyword evidence="5" id="KW-1185">Reference proteome</keyword>
<evidence type="ECO:0000313" key="4">
    <source>
        <dbReference type="EMBL" id="EEG78621.1"/>
    </source>
</evidence>
<protein>
    <recommendedName>
        <fullName evidence="3">DUF5667 domain-containing protein</fullName>
    </recommendedName>
</protein>
<sequence>MRKIFISILAVIFIMAVAPVAAGTAEAVEDEGGIIAVETLEAQEDVLTPDSPFYFFKRFIEEVRLILTFDQETKVALLDELAEERAKELAALESMYEDGELSDKQLATLEKALDDLIIYTERLVDELVVLDADDGKTEEKDEVEETTDSDGTQDDSDTDLDAPKEGDAKDIDGVEGDEARDELEPELDKYQWRIAHLQSIADRAPEAAQNGLARAMLNAERQRERAIEKGKIPADDTEGQEMEKEDSENVDLENGEYENGDAEGDGSDIADSESLSTDDQATNVDLENSEPKQKDREDGKTVKSTGPPPWANGNANGINGNNNGNRNNGNGNANPNRKR</sequence>
<feature type="signal peptide" evidence="2">
    <location>
        <begin position="1"/>
        <end position="22"/>
    </location>
</feature>
<feature type="compositionally biased region" description="Acidic residues" evidence="1">
    <location>
        <begin position="173"/>
        <end position="185"/>
    </location>
</feature>
<evidence type="ECO:0000256" key="1">
    <source>
        <dbReference type="SAM" id="MobiDB-lite"/>
    </source>
</evidence>
<organism evidence="4 5">
    <name type="scientific">Dethiobacter alkaliphilus AHT 1</name>
    <dbReference type="NCBI Taxonomy" id="555088"/>
    <lineage>
        <taxon>Bacteria</taxon>
        <taxon>Bacillati</taxon>
        <taxon>Bacillota</taxon>
        <taxon>Dethiobacteria</taxon>
        <taxon>Dethiobacterales</taxon>
        <taxon>Dethiobacteraceae</taxon>
        <taxon>Dethiobacter</taxon>
    </lineage>
</organism>
<dbReference type="RefSeq" id="WP_008514645.1">
    <property type="nucleotide sequence ID" value="NZ_ACJM01000002.1"/>
</dbReference>
<dbReference type="OrthoDB" id="1797494at2"/>
<feature type="domain" description="DUF5667" evidence="3">
    <location>
        <begin position="47"/>
        <end position="131"/>
    </location>
</feature>
<reference evidence="4 5" key="1">
    <citation type="submission" date="2009-02" db="EMBL/GenBank/DDBJ databases">
        <title>Sequencing of the draft genome and assembly of Dethiobacter alkaliphilus AHT 1.</title>
        <authorList>
            <consortium name="US DOE Joint Genome Institute (JGI-PGF)"/>
            <person name="Lucas S."/>
            <person name="Copeland A."/>
            <person name="Lapidus A."/>
            <person name="Glavina del Rio T."/>
            <person name="Dalin E."/>
            <person name="Tice H."/>
            <person name="Bruce D."/>
            <person name="Goodwin L."/>
            <person name="Pitluck S."/>
            <person name="Larimer F."/>
            <person name="Land M.L."/>
            <person name="Hauser L."/>
            <person name="Muyzer G."/>
        </authorList>
    </citation>
    <scope>NUCLEOTIDE SEQUENCE [LARGE SCALE GENOMIC DNA]</scope>
    <source>
        <strain evidence="4 5">AHT 1</strain>
    </source>
</reference>
<accession>C0GDA0</accession>
<feature type="compositionally biased region" description="Polar residues" evidence="1">
    <location>
        <begin position="273"/>
        <end position="286"/>
    </location>
</feature>
<feature type="compositionally biased region" description="Low complexity" evidence="1">
    <location>
        <begin position="311"/>
        <end position="339"/>
    </location>
</feature>
<dbReference type="AlphaFoldDB" id="C0GDA0"/>
<feature type="compositionally biased region" description="Basic and acidic residues" evidence="1">
    <location>
        <begin position="289"/>
        <end position="301"/>
    </location>
</feature>
<dbReference type="Pfam" id="PF18915">
    <property type="entry name" value="DUF5667"/>
    <property type="match status" value="1"/>
</dbReference>
<feature type="compositionally biased region" description="Basic and acidic residues" evidence="1">
    <location>
        <begin position="161"/>
        <end position="172"/>
    </location>
</feature>
<dbReference type="InterPro" id="IPR043725">
    <property type="entry name" value="DUF5667"/>
</dbReference>
<keyword evidence="2" id="KW-0732">Signal</keyword>
<evidence type="ECO:0000256" key="2">
    <source>
        <dbReference type="SAM" id="SignalP"/>
    </source>
</evidence>
<name>C0GDA0_DETAL</name>
<gene>
    <name evidence="4" type="ORF">DealDRAFT_0551</name>
</gene>
<evidence type="ECO:0000313" key="5">
    <source>
        <dbReference type="Proteomes" id="UP000006443"/>
    </source>
</evidence>
<feature type="compositionally biased region" description="Acidic residues" evidence="1">
    <location>
        <begin position="235"/>
        <end position="271"/>
    </location>
</feature>
<feature type="compositionally biased region" description="Basic and acidic residues" evidence="1">
    <location>
        <begin position="220"/>
        <end position="234"/>
    </location>
</feature>
<feature type="compositionally biased region" description="Acidic residues" evidence="1">
    <location>
        <begin position="140"/>
        <end position="160"/>
    </location>
</feature>